<evidence type="ECO:0000313" key="3">
    <source>
        <dbReference type="Proteomes" id="UP000005240"/>
    </source>
</evidence>
<evidence type="ECO:0008006" key="4">
    <source>
        <dbReference type="Google" id="ProtNLM"/>
    </source>
</evidence>
<dbReference type="AlphaFoldDB" id="A0A180FXL3"/>
<dbReference type="OrthoDB" id="2506613at2759"/>
<sequence length="178" mass="19940">MDTLVQFCQMWAKNHGYAVFKSNLVPGKNVYTQCDQSGHYHGSGVKKDGRTTSTTNIGCPFVIYGSVPTSKKVVDKTWTFQIQNGKHNHEASPGPRSHAAHQQLIPEQIEKIQKLLKSNLKAAQILLQLQTSNNKTYATNKTVTNALQKICREDLDGQKPAEALMSILQESNWTWDVK</sequence>
<proteinExistence type="predicted"/>
<dbReference type="EMBL" id="ADAS02006304">
    <property type="protein sequence ID" value="OAV85170.1"/>
    <property type="molecule type" value="Genomic_DNA"/>
</dbReference>
<dbReference type="PANTHER" id="PTHR31569:SF4">
    <property type="entry name" value="SWIM-TYPE DOMAIN-CONTAINING PROTEIN"/>
    <property type="match status" value="1"/>
</dbReference>
<reference evidence="1" key="2">
    <citation type="submission" date="2016-05" db="EMBL/GenBank/DDBJ databases">
        <title>Comparative analysis highlights variable genome content of wheat rusts and divergence of the mating loci.</title>
        <authorList>
            <person name="Cuomo C.A."/>
            <person name="Bakkeren G."/>
            <person name="Szabo L."/>
            <person name="Khalil H."/>
            <person name="Joly D."/>
            <person name="Goldberg J."/>
            <person name="Young S."/>
            <person name="Zeng Q."/>
            <person name="Fellers J."/>
        </authorList>
    </citation>
    <scope>NUCLEOTIDE SEQUENCE [LARGE SCALE GENOMIC DNA]</scope>
    <source>
        <strain evidence="1">1-1 BBBD Race 1</strain>
    </source>
</reference>
<name>A0A180FXL3_PUCT1</name>
<dbReference type="InterPro" id="IPR052579">
    <property type="entry name" value="Zinc_finger_SWIM"/>
</dbReference>
<dbReference type="VEuPathDB" id="FungiDB:PTTG_30731"/>
<gene>
    <name evidence="1" type="ORF">PTTG_30731</name>
</gene>
<reference evidence="2 3" key="3">
    <citation type="journal article" date="2017" name="G3 (Bethesda)">
        <title>Comparative analysis highlights variable genome content of wheat rusts and divergence of the mating loci.</title>
        <authorList>
            <person name="Cuomo C.A."/>
            <person name="Bakkeren G."/>
            <person name="Khalil H.B."/>
            <person name="Panwar V."/>
            <person name="Joly D."/>
            <person name="Linning R."/>
            <person name="Sakthikumar S."/>
            <person name="Song X."/>
            <person name="Adiconis X."/>
            <person name="Fan L."/>
            <person name="Goldberg J.M."/>
            <person name="Levin J.Z."/>
            <person name="Young S."/>
            <person name="Zeng Q."/>
            <person name="Anikster Y."/>
            <person name="Bruce M."/>
            <person name="Wang M."/>
            <person name="Yin C."/>
            <person name="McCallum B."/>
            <person name="Szabo L.J."/>
            <person name="Hulbert S."/>
            <person name="Chen X."/>
            <person name="Fellers J.P."/>
        </authorList>
    </citation>
    <scope>NUCLEOTIDE SEQUENCE</scope>
    <source>
        <strain evidence="2">isolate 1-1 / race 1 (BBBD)</strain>
        <strain evidence="3">Isolate 1-1 / race 1 (BBBD)</strain>
    </source>
</reference>
<dbReference type="STRING" id="630390.A0A180FXL3"/>
<protein>
    <recommendedName>
        <fullName evidence="4">FAR1 domain-containing protein</fullName>
    </recommendedName>
</protein>
<evidence type="ECO:0000313" key="2">
    <source>
        <dbReference type="EnsemblFungi" id="PTTG_30731-t43_1-p1"/>
    </source>
</evidence>
<evidence type="ECO:0000313" key="1">
    <source>
        <dbReference type="EMBL" id="OAV85170.1"/>
    </source>
</evidence>
<dbReference type="Proteomes" id="UP000005240">
    <property type="component" value="Unassembled WGS sequence"/>
</dbReference>
<reference evidence="2" key="4">
    <citation type="submission" date="2025-05" db="UniProtKB">
        <authorList>
            <consortium name="EnsemblFungi"/>
        </authorList>
    </citation>
    <scope>IDENTIFICATION</scope>
    <source>
        <strain evidence="2">isolate 1-1 / race 1 (BBBD)</strain>
    </source>
</reference>
<organism evidence="1">
    <name type="scientific">Puccinia triticina (isolate 1-1 / race 1 (BBBD))</name>
    <name type="common">Brown leaf rust fungus</name>
    <dbReference type="NCBI Taxonomy" id="630390"/>
    <lineage>
        <taxon>Eukaryota</taxon>
        <taxon>Fungi</taxon>
        <taxon>Dikarya</taxon>
        <taxon>Basidiomycota</taxon>
        <taxon>Pucciniomycotina</taxon>
        <taxon>Pucciniomycetes</taxon>
        <taxon>Pucciniales</taxon>
        <taxon>Pucciniaceae</taxon>
        <taxon>Puccinia</taxon>
    </lineage>
</organism>
<feature type="non-terminal residue" evidence="1">
    <location>
        <position position="178"/>
    </location>
</feature>
<keyword evidence="3" id="KW-1185">Reference proteome</keyword>
<dbReference type="EnsemblFungi" id="PTTG_30731-t43_1">
    <property type="protein sequence ID" value="PTTG_30731-t43_1-p1"/>
    <property type="gene ID" value="PTTG_30731"/>
</dbReference>
<accession>A0A180FXL3</accession>
<dbReference type="PANTHER" id="PTHR31569">
    <property type="entry name" value="SWIM-TYPE DOMAIN-CONTAINING PROTEIN"/>
    <property type="match status" value="1"/>
</dbReference>
<reference evidence="1" key="1">
    <citation type="submission" date="2009-11" db="EMBL/GenBank/DDBJ databases">
        <authorList>
            <consortium name="The Broad Institute Genome Sequencing Platform"/>
            <person name="Ward D."/>
            <person name="Feldgarden M."/>
            <person name="Earl A."/>
            <person name="Young S.K."/>
            <person name="Zeng Q."/>
            <person name="Koehrsen M."/>
            <person name="Alvarado L."/>
            <person name="Berlin A."/>
            <person name="Bochicchio J."/>
            <person name="Borenstein D."/>
            <person name="Chapman S.B."/>
            <person name="Chen Z."/>
            <person name="Engels R."/>
            <person name="Freedman E."/>
            <person name="Gellesch M."/>
            <person name="Goldberg J."/>
            <person name="Griggs A."/>
            <person name="Gujja S."/>
            <person name="Heilman E."/>
            <person name="Heiman D."/>
            <person name="Hepburn T."/>
            <person name="Howarth C."/>
            <person name="Jen D."/>
            <person name="Larson L."/>
            <person name="Lewis B."/>
            <person name="Mehta T."/>
            <person name="Park D."/>
            <person name="Pearson M."/>
            <person name="Roberts A."/>
            <person name="Saif S."/>
            <person name="Shea T."/>
            <person name="Shenoy N."/>
            <person name="Sisk P."/>
            <person name="Stolte C."/>
            <person name="Sykes S."/>
            <person name="Thomson T."/>
            <person name="Walk T."/>
            <person name="White J."/>
            <person name="Yandava C."/>
            <person name="Izard J."/>
            <person name="Baranova O.V."/>
            <person name="Blanton J.M."/>
            <person name="Tanner A.C."/>
            <person name="Dewhirst F.E."/>
            <person name="Haas B."/>
            <person name="Nusbaum C."/>
            <person name="Birren B."/>
        </authorList>
    </citation>
    <scope>NUCLEOTIDE SEQUENCE [LARGE SCALE GENOMIC DNA]</scope>
    <source>
        <strain evidence="1">1-1 BBBD Race 1</strain>
    </source>
</reference>